<evidence type="ECO:0000313" key="2">
    <source>
        <dbReference type="EMBL" id="CAH0753631.1"/>
    </source>
</evidence>
<protein>
    <submittedName>
        <fullName evidence="2">Uncharacterized protein</fullName>
    </submittedName>
</protein>
<sequence>MILTGCVLFISDSEDDERDNSSEDLEADQSRLRIVETETSVPEKRPQGRPKRKWMSSKDQNSFSKVSPYGGMGDNSFGMAKPWSSWSSTPGASTMDQDARKAMQEAMLPDFEESMLGVGAGAGAGGVRGPSDFFMKVMEESGNSFTPATYHKERKSSLMDLLTSSTEGCAILAHYKKFNALNNRMRGKLSDIIMRNELAADPNRKIDVRRFVVLSRAISVAFPTEDPYTYYVPYTNLGGGKKSSAKGKLCDKYHNLRRTFRESGLIPPRGAPQAGEDYDKEREFDNLDYHNIYA</sequence>
<name>A0A9P0G2R3_BEMTA</name>
<dbReference type="KEGG" id="btab:109037166"/>
<evidence type="ECO:0000256" key="1">
    <source>
        <dbReference type="SAM" id="MobiDB-lite"/>
    </source>
</evidence>
<dbReference type="AlphaFoldDB" id="A0A9P0G2R3"/>
<proteinExistence type="predicted"/>
<accession>A0A9P0G2R3</accession>
<feature type="compositionally biased region" description="Basic and acidic residues" evidence="1">
    <location>
        <begin position="28"/>
        <end position="46"/>
    </location>
</feature>
<dbReference type="Proteomes" id="UP001152759">
    <property type="component" value="Chromosome 1"/>
</dbReference>
<feature type="compositionally biased region" description="Acidic residues" evidence="1">
    <location>
        <begin position="12"/>
        <end position="27"/>
    </location>
</feature>
<dbReference type="EMBL" id="OU963862">
    <property type="protein sequence ID" value="CAH0753631.1"/>
    <property type="molecule type" value="Genomic_DNA"/>
</dbReference>
<evidence type="ECO:0000313" key="3">
    <source>
        <dbReference type="Proteomes" id="UP001152759"/>
    </source>
</evidence>
<keyword evidence="3" id="KW-1185">Reference proteome</keyword>
<gene>
    <name evidence="2" type="ORF">BEMITA_LOCUS952</name>
</gene>
<feature type="region of interest" description="Disordered" evidence="1">
    <location>
        <begin position="11"/>
        <end position="66"/>
    </location>
</feature>
<reference evidence="2" key="1">
    <citation type="submission" date="2021-12" db="EMBL/GenBank/DDBJ databases">
        <authorList>
            <person name="King R."/>
        </authorList>
    </citation>
    <scope>NUCLEOTIDE SEQUENCE</scope>
</reference>
<organism evidence="2 3">
    <name type="scientific">Bemisia tabaci</name>
    <name type="common">Sweetpotato whitefly</name>
    <name type="synonym">Aleurodes tabaci</name>
    <dbReference type="NCBI Taxonomy" id="7038"/>
    <lineage>
        <taxon>Eukaryota</taxon>
        <taxon>Metazoa</taxon>
        <taxon>Ecdysozoa</taxon>
        <taxon>Arthropoda</taxon>
        <taxon>Hexapoda</taxon>
        <taxon>Insecta</taxon>
        <taxon>Pterygota</taxon>
        <taxon>Neoptera</taxon>
        <taxon>Paraneoptera</taxon>
        <taxon>Hemiptera</taxon>
        <taxon>Sternorrhyncha</taxon>
        <taxon>Aleyrodoidea</taxon>
        <taxon>Aleyrodidae</taxon>
        <taxon>Aleyrodinae</taxon>
        <taxon>Bemisia</taxon>
    </lineage>
</organism>